<comment type="caution">
    <text evidence="3">The sequence shown here is derived from an EMBL/GenBank/DDBJ whole genome shotgun (WGS) entry which is preliminary data.</text>
</comment>
<evidence type="ECO:0000256" key="2">
    <source>
        <dbReference type="SAM" id="SignalP"/>
    </source>
</evidence>
<dbReference type="AlphaFoldDB" id="A0A511R619"/>
<dbReference type="OrthoDB" id="26166at2"/>
<name>A0A511R619_9DEIN</name>
<dbReference type="RefSeq" id="WP_119340346.1">
    <property type="nucleotide sequence ID" value="NZ_BJXL01000165.1"/>
</dbReference>
<gene>
    <name evidence="3" type="ORF">MHY01S_32190</name>
</gene>
<keyword evidence="2" id="KW-0732">Signal</keyword>
<feature type="signal peptide" evidence="2">
    <location>
        <begin position="1"/>
        <end position="19"/>
    </location>
</feature>
<organism evidence="3 4">
    <name type="scientific">Meiothermus hypogaeus NBRC 106114</name>
    <dbReference type="NCBI Taxonomy" id="1227553"/>
    <lineage>
        <taxon>Bacteria</taxon>
        <taxon>Thermotogati</taxon>
        <taxon>Deinococcota</taxon>
        <taxon>Deinococci</taxon>
        <taxon>Thermales</taxon>
        <taxon>Thermaceae</taxon>
        <taxon>Meiothermus</taxon>
    </lineage>
</organism>
<reference evidence="3 4" key="1">
    <citation type="submission" date="2019-07" db="EMBL/GenBank/DDBJ databases">
        <title>Whole genome shotgun sequence of Meiothermus hypogaeus NBRC 106114.</title>
        <authorList>
            <person name="Hosoyama A."/>
            <person name="Uohara A."/>
            <person name="Ohji S."/>
            <person name="Ichikawa N."/>
        </authorList>
    </citation>
    <scope>NUCLEOTIDE SEQUENCE [LARGE SCALE GENOMIC DNA]</scope>
    <source>
        <strain evidence="3 4">NBRC 106114</strain>
    </source>
</reference>
<dbReference type="EMBL" id="BJXL01000165">
    <property type="protein sequence ID" value="GEM85053.1"/>
    <property type="molecule type" value="Genomic_DNA"/>
</dbReference>
<feature type="transmembrane region" description="Helical" evidence="1">
    <location>
        <begin position="164"/>
        <end position="184"/>
    </location>
</feature>
<keyword evidence="1" id="KW-0812">Transmembrane</keyword>
<dbReference type="InterPro" id="IPR054261">
    <property type="entry name" value="DUF6992"/>
</dbReference>
<feature type="transmembrane region" description="Helical" evidence="1">
    <location>
        <begin position="101"/>
        <end position="121"/>
    </location>
</feature>
<dbReference type="Pfam" id="PF22503">
    <property type="entry name" value="DUF6992"/>
    <property type="match status" value="1"/>
</dbReference>
<evidence type="ECO:0000256" key="1">
    <source>
        <dbReference type="SAM" id="Phobius"/>
    </source>
</evidence>
<protein>
    <submittedName>
        <fullName evidence="3">Uncharacterized protein</fullName>
    </submittedName>
</protein>
<dbReference type="Proteomes" id="UP000321197">
    <property type="component" value="Unassembled WGS sequence"/>
</dbReference>
<proteinExistence type="predicted"/>
<keyword evidence="1" id="KW-0472">Membrane</keyword>
<evidence type="ECO:0000313" key="4">
    <source>
        <dbReference type="Proteomes" id="UP000321197"/>
    </source>
</evidence>
<sequence length="187" mass="20311">MIKNLWLLLLVLFSTQGLAQTQNQFSVGPAIVAEPLIFVEQAEGPSREPERPSWDRLLLGPAPEGFRGLAISARLLAWSVPWTLAGSTVGLLSDDPWQRSFWLTHSVWTAVNSGIALVGLLGPEPDKNTLRDLLYINAGLDVLYIAGGVFLALQPDARSQGAGWAIALQGAWLLLFDLFNALALENP</sequence>
<evidence type="ECO:0000313" key="3">
    <source>
        <dbReference type="EMBL" id="GEM85053.1"/>
    </source>
</evidence>
<feature type="chain" id="PRO_5021721891" evidence="2">
    <location>
        <begin position="20"/>
        <end position="187"/>
    </location>
</feature>
<keyword evidence="1" id="KW-1133">Transmembrane helix</keyword>
<feature type="transmembrane region" description="Helical" evidence="1">
    <location>
        <begin position="133"/>
        <end position="152"/>
    </location>
</feature>
<accession>A0A511R619</accession>